<dbReference type="InterPro" id="IPR003718">
    <property type="entry name" value="OsmC/Ohr_fam"/>
</dbReference>
<dbReference type="EMBL" id="UFXS01000001">
    <property type="protein sequence ID" value="STD56072.1"/>
    <property type="molecule type" value="Genomic_DNA"/>
</dbReference>
<keyword evidence="1" id="KW-0560">Oxidoreductase</keyword>
<protein>
    <submittedName>
        <fullName evidence="1">Peroxiredoxin osmC</fullName>
        <ecNumber evidence="1">1.11.1.15</ecNumber>
    </submittedName>
</protein>
<sequence>MKRSAKAVWNGSVTEGSGTLTTQSTVLDNTQYSFKSRFEEGVGTNPEELLAAAHAGCFTMKTSALLGDAGYTAEKLETDCKIVFEGGKVVRSELSLTASIPSITDEEFQKIAKEAEETCPISVSFSFEKVLISAVLVE</sequence>
<dbReference type="Pfam" id="PF02566">
    <property type="entry name" value="OsmC"/>
    <property type="match status" value="1"/>
</dbReference>
<dbReference type="AlphaFoldDB" id="A0A376G9A8"/>
<dbReference type="InterPro" id="IPR019904">
    <property type="entry name" value="Peroxiredoxin_OsmC"/>
</dbReference>
<accession>A0A376G9A8</accession>
<evidence type="ECO:0000313" key="2">
    <source>
        <dbReference type="Proteomes" id="UP000254737"/>
    </source>
</evidence>
<dbReference type="Gene3D" id="3.30.300.20">
    <property type="match status" value="1"/>
</dbReference>
<dbReference type="GO" id="GO:0006979">
    <property type="term" value="P:response to oxidative stress"/>
    <property type="evidence" value="ECO:0007669"/>
    <property type="project" value="InterPro"/>
</dbReference>
<gene>
    <name evidence="1" type="primary">osmC</name>
    <name evidence="1" type="ORF">NCTC13456_02052</name>
</gene>
<organism evidence="1 2">
    <name type="scientific">Empedobacter falsenii</name>
    <dbReference type="NCBI Taxonomy" id="343874"/>
    <lineage>
        <taxon>Bacteria</taxon>
        <taxon>Pseudomonadati</taxon>
        <taxon>Bacteroidota</taxon>
        <taxon>Flavobacteriia</taxon>
        <taxon>Flavobacteriales</taxon>
        <taxon>Weeksellaceae</taxon>
        <taxon>Empedobacter</taxon>
    </lineage>
</organism>
<dbReference type="GO" id="GO:0004601">
    <property type="term" value="F:peroxidase activity"/>
    <property type="evidence" value="ECO:0007669"/>
    <property type="project" value="UniProtKB-KW"/>
</dbReference>
<name>A0A376G9A8_9FLAO</name>
<dbReference type="InterPro" id="IPR036102">
    <property type="entry name" value="OsmC/Ohrsf"/>
</dbReference>
<keyword evidence="1" id="KW-0575">Peroxidase</keyword>
<dbReference type="NCBIfam" id="TIGR03562">
    <property type="entry name" value="osmo_induc_OsmC"/>
    <property type="match status" value="1"/>
</dbReference>
<dbReference type="PANTHER" id="PTHR42830">
    <property type="entry name" value="OSMOTICALLY INDUCIBLE FAMILY PROTEIN"/>
    <property type="match status" value="1"/>
</dbReference>
<dbReference type="PANTHER" id="PTHR42830:SF1">
    <property type="entry name" value="OSMOTICALLY INDUCIBLE FAMILY PROTEIN"/>
    <property type="match status" value="1"/>
</dbReference>
<proteinExistence type="predicted"/>
<reference evidence="1 2" key="1">
    <citation type="submission" date="2018-06" db="EMBL/GenBank/DDBJ databases">
        <authorList>
            <consortium name="Pathogen Informatics"/>
            <person name="Doyle S."/>
        </authorList>
    </citation>
    <scope>NUCLEOTIDE SEQUENCE [LARGE SCALE GENOMIC DNA]</scope>
    <source>
        <strain evidence="1 2">NCTC13456</strain>
    </source>
</reference>
<dbReference type="EC" id="1.11.1.15" evidence="1"/>
<evidence type="ECO:0000313" key="1">
    <source>
        <dbReference type="EMBL" id="STD56072.1"/>
    </source>
</evidence>
<dbReference type="Proteomes" id="UP000254737">
    <property type="component" value="Unassembled WGS sequence"/>
</dbReference>
<dbReference type="STRING" id="343874.GCA_000805695_00205"/>
<dbReference type="RefSeq" id="WP_115000360.1">
    <property type="nucleotide sequence ID" value="NZ_JAAGKM010000004.1"/>
</dbReference>
<dbReference type="SUPFAM" id="SSF82784">
    <property type="entry name" value="OsmC-like"/>
    <property type="match status" value="1"/>
</dbReference>
<dbReference type="InterPro" id="IPR015946">
    <property type="entry name" value="KH_dom-like_a/b"/>
</dbReference>
<dbReference type="InterPro" id="IPR052707">
    <property type="entry name" value="OsmC_Ohr_Peroxiredoxin"/>
</dbReference>